<dbReference type="InterPro" id="IPR000835">
    <property type="entry name" value="HTH_MarR-typ"/>
</dbReference>
<dbReference type="GO" id="GO:0003677">
    <property type="term" value="F:DNA binding"/>
    <property type="evidence" value="ECO:0007669"/>
    <property type="project" value="UniProtKB-KW"/>
</dbReference>
<dbReference type="InterPro" id="IPR036388">
    <property type="entry name" value="WH-like_DNA-bd_sf"/>
</dbReference>
<gene>
    <name evidence="5" type="ORF">SAMN04489742_4764</name>
</gene>
<reference evidence="5 6" key="1">
    <citation type="submission" date="2016-10" db="EMBL/GenBank/DDBJ databases">
        <authorList>
            <person name="de Groot N.N."/>
        </authorList>
    </citation>
    <scope>NUCLEOTIDE SEQUENCE [LARGE SCALE GENOMIC DNA]</scope>
    <source>
        <strain evidence="5 6">DSM 20117</strain>
    </source>
</reference>
<evidence type="ECO:0000313" key="5">
    <source>
        <dbReference type="EMBL" id="SDR30095.1"/>
    </source>
</evidence>
<dbReference type="InterPro" id="IPR036390">
    <property type="entry name" value="WH_DNA-bd_sf"/>
</dbReference>
<dbReference type="PANTHER" id="PTHR42756:SF1">
    <property type="entry name" value="TRANSCRIPTIONAL REPRESSOR OF EMRAB OPERON"/>
    <property type="match status" value="1"/>
</dbReference>
<sequence length="156" mass="17420">MADLHNQSTARLLSTAARLTEYRFNEELNDLGLSHTVLTVLAELYRFGPASQNDLARNLRIQPQTLGATLRRMESNGLLLRNPRANDRRVMDVLLSPGGARLLHKAREAENRLTNEILPDQHRLRISLLELIDSLSVKRWPGQKAPAAGRGTAANP</sequence>
<dbReference type="Gene3D" id="1.10.10.10">
    <property type="entry name" value="Winged helix-like DNA-binding domain superfamily/Winged helix DNA-binding domain"/>
    <property type="match status" value="1"/>
</dbReference>
<proteinExistence type="predicted"/>
<keyword evidence="1" id="KW-0805">Transcription regulation</keyword>
<protein>
    <submittedName>
        <fullName evidence="5">DNA-binding transcriptional regulator, MarR family</fullName>
    </submittedName>
</protein>
<name>A0A1H1HXC6_9MICC</name>
<dbReference type="InterPro" id="IPR023187">
    <property type="entry name" value="Tscrpt_reg_MarR-type_CS"/>
</dbReference>
<evidence type="ECO:0000259" key="4">
    <source>
        <dbReference type="PROSITE" id="PS50995"/>
    </source>
</evidence>
<dbReference type="Pfam" id="PF01047">
    <property type="entry name" value="MarR"/>
    <property type="match status" value="1"/>
</dbReference>
<evidence type="ECO:0000256" key="3">
    <source>
        <dbReference type="ARBA" id="ARBA00023163"/>
    </source>
</evidence>
<feature type="domain" description="HTH marR-type" evidence="4">
    <location>
        <begin position="6"/>
        <end position="134"/>
    </location>
</feature>
<dbReference type="KEGG" id="acry:AC20117_23180"/>
<keyword evidence="6" id="KW-1185">Reference proteome</keyword>
<dbReference type="GO" id="GO:0003700">
    <property type="term" value="F:DNA-binding transcription factor activity"/>
    <property type="evidence" value="ECO:0007669"/>
    <property type="project" value="InterPro"/>
</dbReference>
<evidence type="ECO:0000256" key="2">
    <source>
        <dbReference type="ARBA" id="ARBA00023125"/>
    </source>
</evidence>
<dbReference type="KEGG" id="acry:AC20117_22090"/>
<dbReference type="AlphaFoldDB" id="A0A1H1HXC6"/>
<dbReference type="SUPFAM" id="SSF46785">
    <property type="entry name" value="Winged helix' DNA-binding domain"/>
    <property type="match status" value="1"/>
</dbReference>
<keyword evidence="3" id="KW-0804">Transcription</keyword>
<dbReference type="PROSITE" id="PS50995">
    <property type="entry name" value="HTH_MARR_2"/>
    <property type="match status" value="1"/>
</dbReference>
<dbReference type="Proteomes" id="UP000181917">
    <property type="component" value="Unassembled WGS sequence"/>
</dbReference>
<dbReference type="PANTHER" id="PTHR42756">
    <property type="entry name" value="TRANSCRIPTIONAL REGULATOR, MARR"/>
    <property type="match status" value="1"/>
</dbReference>
<dbReference type="RefSeq" id="WP_074703543.1">
    <property type="nucleotide sequence ID" value="NZ_CP018865.1"/>
</dbReference>
<evidence type="ECO:0000313" key="6">
    <source>
        <dbReference type="Proteomes" id="UP000181917"/>
    </source>
</evidence>
<organism evidence="5 6">
    <name type="scientific">Crystallibacter crystallopoietes</name>
    <dbReference type="NCBI Taxonomy" id="37928"/>
    <lineage>
        <taxon>Bacteria</taxon>
        <taxon>Bacillati</taxon>
        <taxon>Actinomycetota</taxon>
        <taxon>Actinomycetes</taxon>
        <taxon>Micrococcales</taxon>
        <taxon>Micrococcaceae</taxon>
        <taxon>Crystallibacter</taxon>
    </lineage>
</organism>
<evidence type="ECO:0000256" key="1">
    <source>
        <dbReference type="ARBA" id="ARBA00023015"/>
    </source>
</evidence>
<keyword evidence="2 5" id="KW-0238">DNA-binding</keyword>
<dbReference type="STRING" id="37928.SAMN04489742_4764"/>
<dbReference type="EMBL" id="FNKH01000003">
    <property type="protein sequence ID" value="SDR30095.1"/>
    <property type="molecule type" value="Genomic_DNA"/>
</dbReference>
<dbReference type="PROSITE" id="PS01117">
    <property type="entry name" value="HTH_MARR_1"/>
    <property type="match status" value="1"/>
</dbReference>
<accession>A0A1H1HXC6</accession>
<dbReference type="SMART" id="SM00347">
    <property type="entry name" value="HTH_MARR"/>
    <property type="match status" value="1"/>
</dbReference>